<organism evidence="7 8">
    <name type="scientific">Nitrosospira briensis</name>
    <dbReference type="NCBI Taxonomy" id="35799"/>
    <lineage>
        <taxon>Bacteria</taxon>
        <taxon>Pseudomonadati</taxon>
        <taxon>Pseudomonadota</taxon>
        <taxon>Betaproteobacteria</taxon>
        <taxon>Nitrosomonadales</taxon>
        <taxon>Nitrosomonadaceae</taxon>
        <taxon>Nitrosospira</taxon>
    </lineage>
</organism>
<dbReference type="GO" id="GO:0015937">
    <property type="term" value="P:coenzyme A biosynthetic process"/>
    <property type="evidence" value="ECO:0007669"/>
    <property type="project" value="UniProtKB-UniRule"/>
</dbReference>
<evidence type="ECO:0000256" key="1">
    <source>
        <dbReference type="ARBA" id="ARBA00009018"/>
    </source>
</evidence>
<comment type="subcellular location">
    <subcellularLocation>
        <location evidence="5">Cytoplasm</location>
    </subcellularLocation>
</comment>
<feature type="binding site" evidence="5">
    <location>
        <begin position="12"/>
        <end position="17"/>
    </location>
    <ligand>
        <name>ATP</name>
        <dbReference type="ChEBI" id="CHEBI:30616"/>
    </ligand>
</feature>
<dbReference type="Gene3D" id="3.40.50.300">
    <property type="entry name" value="P-loop containing nucleotide triphosphate hydrolases"/>
    <property type="match status" value="1"/>
</dbReference>
<dbReference type="NCBIfam" id="TIGR00152">
    <property type="entry name" value="dephospho-CoA kinase"/>
    <property type="match status" value="1"/>
</dbReference>
<dbReference type="Pfam" id="PF01121">
    <property type="entry name" value="CoaE"/>
    <property type="match status" value="1"/>
</dbReference>
<dbReference type="EMBL" id="FOVJ01000006">
    <property type="protein sequence ID" value="SFO02994.1"/>
    <property type="molecule type" value="Genomic_DNA"/>
</dbReference>
<keyword evidence="3 5" id="KW-0067">ATP-binding</keyword>
<dbReference type="InterPro" id="IPR001977">
    <property type="entry name" value="Depp_CoAkinase"/>
</dbReference>
<evidence type="ECO:0000256" key="4">
    <source>
        <dbReference type="ARBA" id="ARBA00022993"/>
    </source>
</evidence>
<dbReference type="EC" id="2.7.1.24" evidence="5 6"/>
<gene>
    <name evidence="5" type="primary">coaE</name>
    <name evidence="7" type="ORF">SAMN05216386_2412</name>
</gene>
<comment type="similarity">
    <text evidence="1 5">Belongs to the CoaE family.</text>
</comment>
<comment type="catalytic activity">
    <reaction evidence="5">
        <text>3'-dephospho-CoA + ATP = ADP + CoA + H(+)</text>
        <dbReference type="Rhea" id="RHEA:18245"/>
        <dbReference type="ChEBI" id="CHEBI:15378"/>
        <dbReference type="ChEBI" id="CHEBI:30616"/>
        <dbReference type="ChEBI" id="CHEBI:57287"/>
        <dbReference type="ChEBI" id="CHEBI:57328"/>
        <dbReference type="ChEBI" id="CHEBI:456216"/>
        <dbReference type="EC" id="2.7.1.24"/>
    </reaction>
</comment>
<keyword evidence="2 5" id="KW-0547">Nucleotide-binding</keyword>
<keyword evidence="5 7" id="KW-0418">Kinase</keyword>
<keyword evidence="8" id="KW-1185">Reference proteome</keyword>
<dbReference type="AlphaFoldDB" id="A0A1I5DUR0"/>
<name>A0A1I5DUR0_9PROT</name>
<dbReference type="OrthoDB" id="9812943at2"/>
<evidence type="ECO:0000313" key="7">
    <source>
        <dbReference type="EMBL" id="SFO02994.1"/>
    </source>
</evidence>
<dbReference type="InterPro" id="IPR027417">
    <property type="entry name" value="P-loop_NTPase"/>
</dbReference>
<evidence type="ECO:0000256" key="5">
    <source>
        <dbReference type="HAMAP-Rule" id="MF_00376"/>
    </source>
</evidence>
<comment type="pathway">
    <text evidence="5">Cofactor biosynthesis; coenzyme A biosynthesis; CoA from (R)-pantothenate: step 5/5.</text>
</comment>
<reference evidence="8" key="1">
    <citation type="submission" date="2016-10" db="EMBL/GenBank/DDBJ databases">
        <authorList>
            <person name="Varghese N."/>
        </authorList>
    </citation>
    <scope>NUCLEOTIDE SEQUENCE [LARGE SCALE GENOMIC DNA]</scope>
    <source>
        <strain evidence="8">Nsp8</strain>
    </source>
</reference>
<dbReference type="HAMAP" id="MF_00376">
    <property type="entry name" value="Dephospho_CoA_kinase"/>
    <property type="match status" value="1"/>
</dbReference>
<evidence type="ECO:0000313" key="8">
    <source>
        <dbReference type="Proteomes" id="UP000183107"/>
    </source>
</evidence>
<evidence type="ECO:0000256" key="2">
    <source>
        <dbReference type="ARBA" id="ARBA00022741"/>
    </source>
</evidence>
<dbReference type="Proteomes" id="UP000183107">
    <property type="component" value="Unassembled WGS sequence"/>
</dbReference>
<evidence type="ECO:0000256" key="3">
    <source>
        <dbReference type="ARBA" id="ARBA00022840"/>
    </source>
</evidence>
<keyword evidence="5" id="KW-0963">Cytoplasm</keyword>
<comment type="function">
    <text evidence="5">Catalyzes the phosphorylation of the 3'-hydroxyl group of dephosphocoenzyme A to form coenzyme A.</text>
</comment>
<sequence length="201" mass="22066">MPLMIGLTGGIGSGKTTAANFFSDLGVDIIDTDVISHELTEPQGGAIAAIREVFTSKFITAEGALKRKEMRGLIFSDSNARQKLEAILHPLIRAEVSHRVELVSSVYGIVVVPLLLETGQYRDLIGRVLVVDCSEHDQIARAMARPGLGEQTVRAIMATQYSREERLQKADDVILNTSDMAHLERQISVLHRKYIALASRS</sequence>
<dbReference type="SUPFAM" id="SSF52540">
    <property type="entry name" value="P-loop containing nucleoside triphosphate hydrolases"/>
    <property type="match status" value="1"/>
</dbReference>
<dbReference type="GO" id="GO:0004140">
    <property type="term" value="F:dephospho-CoA kinase activity"/>
    <property type="evidence" value="ECO:0007669"/>
    <property type="project" value="UniProtKB-UniRule"/>
</dbReference>
<keyword evidence="5" id="KW-0808">Transferase</keyword>
<dbReference type="GO" id="GO:0005737">
    <property type="term" value="C:cytoplasm"/>
    <property type="evidence" value="ECO:0007669"/>
    <property type="project" value="UniProtKB-SubCell"/>
</dbReference>
<dbReference type="RefSeq" id="WP_074797708.1">
    <property type="nucleotide sequence ID" value="NZ_FOVJ01000006.1"/>
</dbReference>
<dbReference type="PROSITE" id="PS51219">
    <property type="entry name" value="DPCK"/>
    <property type="match status" value="1"/>
</dbReference>
<accession>A0A1I5DUR0</accession>
<dbReference type="GO" id="GO:0005524">
    <property type="term" value="F:ATP binding"/>
    <property type="evidence" value="ECO:0007669"/>
    <property type="project" value="UniProtKB-UniRule"/>
</dbReference>
<keyword evidence="4 5" id="KW-0173">Coenzyme A biosynthesis</keyword>
<evidence type="ECO:0000256" key="6">
    <source>
        <dbReference type="NCBIfam" id="TIGR00152"/>
    </source>
</evidence>
<dbReference type="PANTHER" id="PTHR10695:SF46">
    <property type="entry name" value="BIFUNCTIONAL COENZYME A SYNTHASE-RELATED"/>
    <property type="match status" value="1"/>
</dbReference>
<dbReference type="PANTHER" id="PTHR10695">
    <property type="entry name" value="DEPHOSPHO-COA KINASE-RELATED"/>
    <property type="match status" value="1"/>
</dbReference>
<dbReference type="UniPathway" id="UPA00241">
    <property type="reaction ID" value="UER00356"/>
</dbReference>
<proteinExistence type="inferred from homology"/>
<protein>
    <recommendedName>
        <fullName evidence="5 6">Dephospho-CoA kinase</fullName>
        <ecNumber evidence="5 6">2.7.1.24</ecNumber>
    </recommendedName>
    <alternativeName>
        <fullName evidence="5">Dephosphocoenzyme A kinase</fullName>
    </alternativeName>
</protein>
<dbReference type="CDD" id="cd02022">
    <property type="entry name" value="DPCK"/>
    <property type="match status" value="1"/>
</dbReference>